<evidence type="ECO:0000313" key="2">
    <source>
        <dbReference type="Proteomes" id="UP000286415"/>
    </source>
</evidence>
<dbReference type="InParanoid" id="A0A3R7CFU5"/>
<protein>
    <submittedName>
        <fullName evidence="1">Uncharacterized protein</fullName>
    </submittedName>
</protein>
<sequence>MLCSNCVEKNRSAVTPFGAWLPCYPLPRGSREAEVGFETLTFRSVNWRYNHFSHLAWDAIRNYPPPPPPSSADCRTNFCFCFHCLTFLATLKVSREPNQIRLSEEQLGANRHHHHHHHRQHDICVHTGASLPYNHDLFESLIVNKGGWGGHLVLDYYNRSEVHTPPGTHSGNLDKN</sequence>
<dbReference type="Proteomes" id="UP000286415">
    <property type="component" value="Unassembled WGS sequence"/>
</dbReference>
<proteinExistence type="predicted"/>
<gene>
    <name evidence="1" type="ORF">CSKR_106998</name>
</gene>
<organism evidence="1 2">
    <name type="scientific">Clonorchis sinensis</name>
    <name type="common">Chinese liver fluke</name>
    <dbReference type="NCBI Taxonomy" id="79923"/>
    <lineage>
        <taxon>Eukaryota</taxon>
        <taxon>Metazoa</taxon>
        <taxon>Spiralia</taxon>
        <taxon>Lophotrochozoa</taxon>
        <taxon>Platyhelminthes</taxon>
        <taxon>Trematoda</taxon>
        <taxon>Digenea</taxon>
        <taxon>Opisthorchiida</taxon>
        <taxon>Opisthorchiata</taxon>
        <taxon>Opisthorchiidae</taxon>
        <taxon>Clonorchis</taxon>
    </lineage>
</organism>
<comment type="caution">
    <text evidence="1">The sequence shown here is derived from an EMBL/GenBank/DDBJ whole genome shotgun (WGS) entry which is preliminary data.</text>
</comment>
<reference evidence="1 2" key="1">
    <citation type="journal article" date="2018" name="Biotechnol. Adv.">
        <title>Improved genomic resources and new bioinformatic workflow for the carcinogenic parasite Clonorchis sinensis: Biotechnological implications.</title>
        <authorList>
            <person name="Wang D."/>
            <person name="Korhonen P.K."/>
            <person name="Gasser R.B."/>
            <person name="Young N.D."/>
        </authorList>
    </citation>
    <scope>NUCLEOTIDE SEQUENCE [LARGE SCALE GENOMIC DNA]</scope>
    <source>
        <strain evidence="1">Cs-k2</strain>
    </source>
</reference>
<keyword evidence="2" id="KW-1185">Reference proteome</keyword>
<dbReference type="AlphaFoldDB" id="A0A3R7CFU5"/>
<dbReference type="EMBL" id="NIRI02000013">
    <property type="protein sequence ID" value="KAG5453168.1"/>
    <property type="molecule type" value="Genomic_DNA"/>
</dbReference>
<accession>A0A3R7CFU5</accession>
<reference evidence="1 2" key="2">
    <citation type="journal article" date="2021" name="Genomics">
        <title>High-quality reference genome for Clonorchis sinensis.</title>
        <authorList>
            <person name="Young N.D."/>
            <person name="Stroehlein A.J."/>
            <person name="Kinkar L."/>
            <person name="Wang T."/>
            <person name="Sohn W.M."/>
            <person name="Chang B.C.H."/>
            <person name="Kaur P."/>
            <person name="Weisz D."/>
            <person name="Dudchenko O."/>
            <person name="Aiden E.L."/>
            <person name="Korhonen P.K."/>
            <person name="Gasser R.B."/>
        </authorList>
    </citation>
    <scope>NUCLEOTIDE SEQUENCE [LARGE SCALE GENOMIC DNA]</scope>
    <source>
        <strain evidence="1">Cs-k2</strain>
    </source>
</reference>
<name>A0A3R7CFU5_CLOSI</name>
<evidence type="ECO:0000313" key="1">
    <source>
        <dbReference type="EMBL" id="KAG5453168.1"/>
    </source>
</evidence>